<proteinExistence type="predicted"/>
<evidence type="ECO:0008006" key="4">
    <source>
        <dbReference type="Google" id="ProtNLM"/>
    </source>
</evidence>
<evidence type="ECO:0000256" key="1">
    <source>
        <dbReference type="SAM" id="MobiDB-lite"/>
    </source>
</evidence>
<sequence>MSGRTLQGRSVADYRDDDVERRYRQEDYAEARRATGINVEAYMTNKQKADAMNRLADEEMQYKIAQREKNDPLYRAVRNGNKPSWGARIDAEILAEEQAMLRKKKASAQSFAA</sequence>
<dbReference type="GeneID" id="92071531"/>
<dbReference type="Proteomes" id="UP001391051">
    <property type="component" value="Unassembled WGS sequence"/>
</dbReference>
<feature type="region of interest" description="Disordered" evidence="1">
    <location>
        <begin position="1"/>
        <end position="23"/>
    </location>
</feature>
<keyword evidence="3" id="KW-1185">Reference proteome</keyword>
<evidence type="ECO:0000313" key="3">
    <source>
        <dbReference type="Proteomes" id="UP001391051"/>
    </source>
</evidence>
<dbReference type="PANTHER" id="PTHR39475:SF1">
    <property type="entry name" value="CONIDIATION-SPECIFIC PROTEIN 6"/>
    <property type="match status" value="1"/>
</dbReference>
<evidence type="ECO:0000313" key="2">
    <source>
        <dbReference type="EMBL" id="KAK7967970.1"/>
    </source>
</evidence>
<gene>
    <name evidence="2" type="ORF">PG986_002247</name>
</gene>
<comment type="caution">
    <text evidence="2">The sequence shown here is derived from an EMBL/GenBank/DDBJ whole genome shotgun (WGS) entry which is preliminary data.</text>
</comment>
<dbReference type="RefSeq" id="XP_066707362.1">
    <property type="nucleotide sequence ID" value="XM_066838469.1"/>
</dbReference>
<reference evidence="2 3" key="1">
    <citation type="submission" date="2023-01" db="EMBL/GenBank/DDBJ databases">
        <title>Analysis of 21 Apiospora genomes using comparative genomics revels a genus with tremendous synthesis potential of carbohydrate active enzymes and secondary metabolites.</title>
        <authorList>
            <person name="Sorensen T."/>
        </authorList>
    </citation>
    <scope>NUCLEOTIDE SEQUENCE [LARGE SCALE GENOMIC DNA]</scope>
    <source>
        <strain evidence="2 3">CBS 24483</strain>
    </source>
</reference>
<accession>A0ABR1QZ59</accession>
<dbReference type="EMBL" id="JAQQWE010000001">
    <property type="protein sequence ID" value="KAK7967970.1"/>
    <property type="molecule type" value="Genomic_DNA"/>
</dbReference>
<protein>
    <recommendedName>
        <fullName evidence="4">Pre-mRNA-splicing factor SYF2</fullName>
    </recommendedName>
</protein>
<name>A0ABR1QZ59_9PEZI</name>
<organism evidence="2 3">
    <name type="scientific">Apiospora aurea</name>
    <dbReference type="NCBI Taxonomy" id="335848"/>
    <lineage>
        <taxon>Eukaryota</taxon>
        <taxon>Fungi</taxon>
        <taxon>Dikarya</taxon>
        <taxon>Ascomycota</taxon>
        <taxon>Pezizomycotina</taxon>
        <taxon>Sordariomycetes</taxon>
        <taxon>Xylariomycetidae</taxon>
        <taxon>Amphisphaeriales</taxon>
        <taxon>Apiosporaceae</taxon>
        <taxon>Apiospora</taxon>
    </lineage>
</organism>
<dbReference type="PANTHER" id="PTHR39475">
    <property type="entry name" value="CONIDIATION-SPECIFIC PROTEIN 6"/>
    <property type="match status" value="1"/>
</dbReference>
<feature type="compositionally biased region" description="Basic and acidic residues" evidence="1">
    <location>
        <begin position="12"/>
        <end position="23"/>
    </location>
</feature>